<evidence type="ECO:0000313" key="12">
    <source>
        <dbReference type="EMBL" id="KFM73789.1"/>
    </source>
</evidence>
<dbReference type="Gene3D" id="3.40.50.11530">
    <property type="match status" value="1"/>
</dbReference>
<keyword evidence="2 8" id="KW-0812">Transmembrane</keyword>
<feature type="domain" description="SEFIR" evidence="10">
    <location>
        <begin position="338"/>
        <end position="481"/>
    </location>
</feature>
<evidence type="ECO:0000256" key="4">
    <source>
        <dbReference type="ARBA" id="ARBA00022989"/>
    </source>
</evidence>
<dbReference type="GO" id="GO:0030368">
    <property type="term" value="F:interleukin-17 receptor activity"/>
    <property type="evidence" value="ECO:0007669"/>
    <property type="project" value="InterPro"/>
</dbReference>
<evidence type="ECO:0000256" key="2">
    <source>
        <dbReference type="ARBA" id="ARBA00022692"/>
    </source>
</evidence>
<keyword evidence="13" id="KW-1185">Reference proteome</keyword>
<feature type="non-terminal residue" evidence="12">
    <location>
        <position position="614"/>
    </location>
</feature>
<evidence type="ECO:0000256" key="1">
    <source>
        <dbReference type="ARBA" id="ARBA00004479"/>
    </source>
</evidence>
<keyword evidence="7" id="KW-0325">Glycoprotein</keyword>
<dbReference type="Pfam" id="PF08357">
    <property type="entry name" value="SEFIR"/>
    <property type="match status" value="1"/>
</dbReference>
<dbReference type="PANTHER" id="PTHR15583:SF7">
    <property type="entry name" value="INTERLEUKIN CYTOKINE RECEPTOR-RELATED PROTEIN 2"/>
    <property type="match status" value="1"/>
</dbReference>
<name>A0A087U8V0_STEMI</name>
<feature type="chain" id="PRO_5001830383" evidence="9">
    <location>
        <begin position="23"/>
        <end position="614"/>
    </location>
</feature>
<evidence type="ECO:0000259" key="10">
    <source>
        <dbReference type="Pfam" id="PF08357"/>
    </source>
</evidence>
<keyword evidence="3 9" id="KW-0732">Signal</keyword>
<evidence type="ECO:0000256" key="7">
    <source>
        <dbReference type="ARBA" id="ARBA00023180"/>
    </source>
</evidence>
<dbReference type="InterPro" id="IPR013568">
    <property type="entry name" value="SEFIR_dom"/>
</dbReference>
<dbReference type="PANTHER" id="PTHR15583">
    <property type="entry name" value="INTERLEUKIN-17 RECEPTOR"/>
    <property type="match status" value="1"/>
</dbReference>
<evidence type="ECO:0000256" key="8">
    <source>
        <dbReference type="SAM" id="Phobius"/>
    </source>
</evidence>
<dbReference type="OMA" id="IHHTNSC"/>
<dbReference type="OrthoDB" id="6437654at2759"/>
<dbReference type="EMBL" id="KK118755">
    <property type="protein sequence ID" value="KFM73789.1"/>
    <property type="molecule type" value="Genomic_DNA"/>
</dbReference>
<evidence type="ECO:0000256" key="5">
    <source>
        <dbReference type="ARBA" id="ARBA00023136"/>
    </source>
</evidence>
<dbReference type="InterPro" id="IPR057066">
    <property type="entry name" value="Ig_ILCR1"/>
</dbReference>
<keyword evidence="5 8" id="KW-0472">Membrane</keyword>
<gene>
    <name evidence="12" type="ORF">X975_25945</name>
</gene>
<keyword evidence="6" id="KW-0675">Receptor</keyword>
<keyword evidence="4 8" id="KW-1133">Transmembrane helix</keyword>
<dbReference type="Proteomes" id="UP000054359">
    <property type="component" value="Unassembled WGS sequence"/>
</dbReference>
<protein>
    <submittedName>
        <fullName evidence="12">Uncharacterized protein</fullName>
    </submittedName>
</protein>
<sequence length="614" mass="70308">MGISRKMWLFYIFLFTLSECFPRSPLSQEMCEDGKINDCSFQIADAPEESCVVYNTAACKNFDFSNWTQAPVTKLTSEFAAPFTVSIIPYAAELLQLQKGLPVSAINITFTIFKEGIEGFIVLITDDSKPKNMCRIFDFRNAVINKRGPSTLFYDCLYKLVEDKMQNVHIEFRALPINVELSYYVFIPAVPEFASVCDWQPLIMIFNGSLSKHTVQVRFTQAPSHLNVSSYVVKLISAHSKTIEKVIEVTEDSESDLMTVEFLNVDEGYYSLAVNVVGCAAVKTKPFYVGSEGIGMIIIIYVCAVIFFISLAALIFLIFWRLFKQHMSIFSPESKPVVLFVYSADSDEHNKFVQAYENYLTAHCNVRVVTIYGITGDPHDWLKKKYLESDIIMFIISEGMFHFFDRGNKPPMKVYHHWHKQLPDAVTHISVYRYNSFDDVPKKRKYCKVCFPYSSQDHIPKCLGKEMGQCFFLPEEIPKLLYFIFGCSPEIYPKAPGRNIKSFEKGQELIKKINIMKNEVKAGTHITYKHTKKTENSSGNGTETINDLCLNNENDTEKYKEYEAGKIVGSSVFIQAVEEFCGSDKEHEHLLNNVAEDDTDSCNEYSLRDHFRRN</sequence>
<accession>A0A087U8V0</accession>
<dbReference type="GO" id="GO:0016020">
    <property type="term" value="C:membrane"/>
    <property type="evidence" value="ECO:0007669"/>
    <property type="project" value="UniProtKB-SubCell"/>
</dbReference>
<dbReference type="Pfam" id="PF23608">
    <property type="entry name" value="Ig_ILCR1"/>
    <property type="match status" value="1"/>
</dbReference>
<feature type="signal peptide" evidence="9">
    <location>
        <begin position="1"/>
        <end position="22"/>
    </location>
</feature>
<organism evidence="12 13">
    <name type="scientific">Stegodyphus mimosarum</name>
    <name type="common">African social velvet spider</name>
    <dbReference type="NCBI Taxonomy" id="407821"/>
    <lineage>
        <taxon>Eukaryota</taxon>
        <taxon>Metazoa</taxon>
        <taxon>Ecdysozoa</taxon>
        <taxon>Arthropoda</taxon>
        <taxon>Chelicerata</taxon>
        <taxon>Arachnida</taxon>
        <taxon>Araneae</taxon>
        <taxon>Araneomorphae</taxon>
        <taxon>Entelegynae</taxon>
        <taxon>Eresoidea</taxon>
        <taxon>Eresidae</taxon>
        <taxon>Stegodyphus</taxon>
    </lineage>
</organism>
<feature type="domain" description="ILCR1 Ig-like" evidence="11">
    <location>
        <begin position="198"/>
        <end position="276"/>
    </location>
</feature>
<evidence type="ECO:0000256" key="3">
    <source>
        <dbReference type="ARBA" id="ARBA00022729"/>
    </source>
</evidence>
<reference evidence="12 13" key="1">
    <citation type="submission" date="2013-11" db="EMBL/GenBank/DDBJ databases">
        <title>Genome sequencing of Stegodyphus mimosarum.</title>
        <authorList>
            <person name="Bechsgaard J."/>
        </authorList>
    </citation>
    <scope>NUCLEOTIDE SEQUENCE [LARGE SCALE GENOMIC DNA]</scope>
</reference>
<proteinExistence type="predicted"/>
<evidence type="ECO:0000313" key="13">
    <source>
        <dbReference type="Proteomes" id="UP000054359"/>
    </source>
</evidence>
<dbReference type="InterPro" id="IPR039465">
    <property type="entry name" value="IL-17_rcpt-like"/>
</dbReference>
<evidence type="ECO:0000256" key="6">
    <source>
        <dbReference type="ARBA" id="ARBA00023170"/>
    </source>
</evidence>
<evidence type="ECO:0000256" key="9">
    <source>
        <dbReference type="SAM" id="SignalP"/>
    </source>
</evidence>
<dbReference type="AlphaFoldDB" id="A0A087U8V0"/>
<evidence type="ECO:0000259" key="11">
    <source>
        <dbReference type="Pfam" id="PF23608"/>
    </source>
</evidence>
<comment type="subcellular location">
    <subcellularLocation>
        <location evidence="1">Membrane</location>
        <topology evidence="1">Single-pass type I membrane protein</topology>
    </subcellularLocation>
</comment>
<feature type="transmembrane region" description="Helical" evidence="8">
    <location>
        <begin position="294"/>
        <end position="320"/>
    </location>
</feature>